<dbReference type="Proteomes" id="UP000018731">
    <property type="component" value="Unassembled WGS sequence"/>
</dbReference>
<dbReference type="InterPro" id="IPR036709">
    <property type="entry name" value="Autotransporte_beta_dom_sf"/>
</dbReference>
<name>V8C7G5_9HELI</name>
<evidence type="ECO:0008006" key="3">
    <source>
        <dbReference type="Google" id="ProtNLM"/>
    </source>
</evidence>
<proteinExistence type="predicted"/>
<organism evidence="1 2">
    <name type="scientific">Helicobacter macacae MIT 99-5501</name>
    <dbReference type="NCBI Taxonomy" id="1357400"/>
    <lineage>
        <taxon>Bacteria</taxon>
        <taxon>Pseudomonadati</taxon>
        <taxon>Campylobacterota</taxon>
        <taxon>Epsilonproteobacteria</taxon>
        <taxon>Campylobacterales</taxon>
        <taxon>Helicobacteraceae</taxon>
        <taxon>Helicobacter</taxon>
    </lineage>
</organism>
<evidence type="ECO:0000313" key="1">
    <source>
        <dbReference type="EMBL" id="ETD23324.1"/>
    </source>
</evidence>
<dbReference type="PATRIC" id="fig|1357400.3.peg.1525"/>
<protein>
    <recommendedName>
        <fullName evidence="3">Outer membrane protein beta-barrel domain-containing protein</fullName>
    </recommendedName>
</protein>
<sequence>MKQQSTQNEMAICKKQSISESAKRFGKYLACSTLLAGMLTNSASALGIGSFKINPDIGVSAGANVHDGSALNNAFLLGGYARVWLGGSLTIAPMVKYNYVFDKNKANGFGNLQVGGLLGYRVWRFIPYIGGSYSRFDKIGYEDTAAINYGINFDIPVLPLSVGLDVSSQNPKVIGSVRGGWQHQVAVTLGLYF</sequence>
<dbReference type="RefSeq" id="WP_023927849.1">
    <property type="nucleotide sequence ID" value="NZ_KI669454.1"/>
</dbReference>
<reference evidence="1 2" key="1">
    <citation type="journal article" date="2014" name="Genome Announc.">
        <title>Draft genome sequences of six enterohepatic helicobacter species isolated from humans and one from rhesus macaques.</title>
        <authorList>
            <person name="Shen Z."/>
            <person name="Sheh A."/>
            <person name="Young S.K."/>
            <person name="Abouelliel A."/>
            <person name="Ward D.V."/>
            <person name="Earl A.M."/>
            <person name="Fox J.G."/>
        </authorList>
    </citation>
    <scope>NUCLEOTIDE SEQUENCE [LARGE SCALE GENOMIC DNA]</scope>
    <source>
        <strain evidence="1 2">MIT 99-5501</strain>
    </source>
</reference>
<dbReference type="AlphaFoldDB" id="V8C7G5"/>
<keyword evidence="2" id="KW-1185">Reference proteome</keyword>
<dbReference type="EMBL" id="AZJI01000005">
    <property type="protein sequence ID" value="ETD23324.1"/>
    <property type="molecule type" value="Genomic_DNA"/>
</dbReference>
<comment type="caution">
    <text evidence="1">The sequence shown here is derived from an EMBL/GenBank/DDBJ whole genome shotgun (WGS) entry which is preliminary data.</text>
</comment>
<gene>
    <name evidence="1" type="ORF">HMPREF2086_01123</name>
</gene>
<evidence type="ECO:0000313" key="2">
    <source>
        <dbReference type="Proteomes" id="UP000018731"/>
    </source>
</evidence>
<dbReference type="OrthoDB" id="5328544at2"/>
<dbReference type="HOGENOM" id="CLU_137880_0_0_7"/>
<accession>V8C7G5</accession>
<dbReference type="SUPFAM" id="SSF103515">
    <property type="entry name" value="Autotransporter"/>
    <property type="match status" value="1"/>
</dbReference>